<reference evidence="2 3" key="1">
    <citation type="submission" date="2019-11" db="EMBL/GenBank/DDBJ databases">
        <authorList>
            <person name="Holert J."/>
        </authorList>
    </citation>
    <scope>NUCLEOTIDE SEQUENCE [LARGE SCALE GENOMIC DNA]</scope>
    <source>
        <strain evidence="2">SB11_3</strain>
    </source>
</reference>
<dbReference type="PANTHER" id="PTHR35177">
    <property type="entry name" value="HYDROGENASE MATURATION FACTOR HYBG"/>
    <property type="match status" value="1"/>
</dbReference>
<dbReference type="EMBL" id="CACSIO010000034">
    <property type="protein sequence ID" value="CAA0119992.1"/>
    <property type="molecule type" value="Genomic_DNA"/>
</dbReference>
<accession>A0A5S9QLZ5</accession>
<dbReference type="AlphaFoldDB" id="A0A5S9QLZ5"/>
<dbReference type="NCBIfam" id="TIGR00074">
    <property type="entry name" value="hypC_hupF"/>
    <property type="match status" value="1"/>
</dbReference>
<dbReference type="Gene3D" id="2.30.30.140">
    <property type="match status" value="1"/>
</dbReference>
<dbReference type="OrthoDB" id="9806017at2"/>
<dbReference type="InterPro" id="IPR019812">
    <property type="entry name" value="Hydgase_assmbl_chp_CS"/>
</dbReference>
<evidence type="ECO:0000313" key="2">
    <source>
        <dbReference type="EMBL" id="CAA0119992.1"/>
    </source>
</evidence>
<dbReference type="GO" id="GO:0005506">
    <property type="term" value="F:iron ion binding"/>
    <property type="evidence" value="ECO:0007669"/>
    <property type="project" value="TreeGrafter"/>
</dbReference>
<proteinExistence type="inferred from homology"/>
<dbReference type="PRINTS" id="PR00445">
    <property type="entry name" value="HUPFHYPC"/>
</dbReference>
<comment type="similarity">
    <text evidence="1">Belongs to the HupF/HypC family.</text>
</comment>
<organism evidence="2 3">
    <name type="scientific">BD1-7 clade bacterium</name>
    <dbReference type="NCBI Taxonomy" id="2029982"/>
    <lineage>
        <taxon>Bacteria</taxon>
        <taxon>Pseudomonadati</taxon>
        <taxon>Pseudomonadota</taxon>
        <taxon>Gammaproteobacteria</taxon>
        <taxon>Cellvibrionales</taxon>
        <taxon>Spongiibacteraceae</taxon>
        <taxon>BD1-7 clade</taxon>
    </lineage>
</organism>
<sequence length="80" mass="8413">MCLAIPGKLQAIHRQGEQSVGVVSFNGVTKSCDLALVPEASEGDYVIVHAGFALNRIDEAEALQTLADVAAMHAEFDADS</sequence>
<dbReference type="Pfam" id="PF01455">
    <property type="entry name" value="HupF_HypC"/>
    <property type="match status" value="1"/>
</dbReference>
<protein>
    <submittedName>
        <fullName evidence="2">Hydrogenase maturation factor HypC</fullName>
    </submittedName>
</protein>
<dbReference type="GO" id="GO:1902670">
    <property type="term" value="F:carbon dioxide binding"/>
    <property type="evidence" value="ECO:0007669"/>
    <property type="project" value="TreeGrafter"/>
</dbReference>
<dbReference type="PANTHER" id="PTHR35177:SF2">
    <property type="entry name" value="HYDROGENASE MATURATION FACTOR HYBG"/>
    <property type="match status" value="1"/>
</dbReference>
<dbReference type="InterPro" id="IPR001109">
    <property type="entry name" value="Hydrogenase_HupF/HypC"/>
</dbReference>
<evidence type="ECO:0000313" key="3">
    <source>
        <dbReference type="Proteomes" id="UP000441399"/>
    </source>
</evidence>
<dbReference type="PROSITE" id="PS01097">
    <property type="entry name" value="HUPF_HYPC"/>
    <property type="match status" value="1"/>
</dbReference>
<name>A0A5S9QLZ5_9GAMM</name>
<evidence type="ECO:0000256" key="1">
    <source>
        <dbReference type="ARBA" id="ARBA00006018"/>
    </source>
</evidence>
<dbReference type="GO" id="GO:0051604">
    <property type="term" value="P:protein maturation"/>
    <property type="evidence" value="ECO:0007669"/>
    <property type="project" value="TreeGrafter"/>
</dbReference>
<dbReference type="SUPFAM" id="SSF159127">
    <property type="entry name" value="HupF/HypC-like"/>
    <property type="match status" value="1"/>
</dbReference>
<gene>
    <name evidence="2" type="primary">hypC</name>
    <name evidence="2" type="ORF">OPDIPICF_02346</name>
</gene>
<dbReference type="Proteomes" id="UP000441399">
    <property type="component" value="Unassembled WGS sequence"/>
</dbReference>
<keyword evidence="3" id="KW-1185">Reference proteome</keyword>